<dbReference type="InterPro" id="IPR010982">
    <property type="entry name" value="Lambda_DNA-bd_dom_sf"/>
</dbReference>
<feature type="domain" description="HTH cro/C1-type" evidence="1">
    <location>
        <begin position="12"/>
        <end position="67"/>
    </location>
</feature>
<sequence>MNVKYQVNLHLIKQQRLELHLSLGDMTEALGLQSADQYLRRETGEYNFKATELPVLSRVLKIPLEHLYTQNVVKIAKGD</sequence>
<keyword evidence="3" id="KW-1185">Reference proteome</keyword>
<accession>U4TKE4</accession>
<reference evidence="3" key="1">
    <citation type="journal article" date="2013" name="Genome Announc.">
        <title>Whole-Genome Sequencing of Lactobacillus shenzhenensis Strain LY-73T.</title>
        <authorList>
            <person name="Lin Z."/>
            <person name="Liu Z."/>
            <person name="Yang R."/>
            <person name="Zou Y."/>
            <person name="Wan D."/>
            <person name="Chen J."/>
            <person name="Guo M."/>
            <person name="Zhao J."/>
            <person name="Fang C."/>
            <person name="Yang R."/>
            <person name="Liu F."/>
        </authorList>
    </citation>
    <scope>NUCLEOTIDE SEQUENCE [LARGE SCALE GENOMIC DNA]</scope>
    <source>
        <strain evidence="3">LY-73</strain>
    </source>
</reference>
<evidence type="ECO:0000313" key="2">
    <source>
        <dbReference type="EMBL" id="ERL63820.1"/>
    </source>
</evidence>
<protein>
    <recommendedName>
        <fullName evidence="1">HTH cro/C1-type domain-containing protein</fullName>
    </recommendedName>
</protein>
<proteinExistence type="predicted"/>
<dbReference type="SUPFAM" id="SSF47413">
    <property type="entry name" value="lambda repressor-like DNA-binding domains"/>
    <property type="match status" value="1"/>
</dbReference>
<dbReference type="eggNOG" id="COG1396">
    <property type="taxonomic scope" value="Bacteria"/>
</dbReference>
<dbReference type="Gene3D" id="1.10.260.40">
    <property type="entry name" value="lambda repressor-like DNA-binding domains"/>
    <property type="match status" value="1"/>
</dbReference>
<dbReference type="STRING" id="1231336.L248_2113"/>
<evidence type="ECO:0000313" key="3">
    <source>
        <dbReference type="Proteomes" id="UP000030647"/>
    </source>
</evidence>
<dbReference type="Proteomes" id="UP000030647">
    <property type="component" value="Unassembled WGS sequence"/>
</dbReference>
<dbReference type="GO" id="GO:0003677">
    <property type="term" value="F:DNA binding"/>
    <property type="evidence" value="ECO:0007669"/>
    <property type="project" value="InterPro"/>
</dbReference>
<organism evidence="2 3">
    <name type="scientific">Schleiferilactobacillus shenzhenensis LY-73</name>
    <dbReference type="NCBI Taxonomy" id="1231336"/>
    <lineage>
        <taxon>Bacteria</taxon>
        <taxon>Bacillati</taxon>
        <taxon>Bacillota</taxon>
        <taxon>Bacilli</taxon>
        <taxon>Lactobacillales</taxon>
        <taxon>Lactobacillaceae</taxon>
        <taxon>Schleiferilactobacillus</taxon>
    </lineage>
</organism>
<dbReference type="PROSITE" id="PS50943">
    <property type="entry name" value="HTH_CROC1"/>
    <property type="match status" value="1"/>
</dbReference>
<dbReference type="HOGENOM" id="CLU_066192_46_3_9"/>
<dbReference type="InterPro" id="IPR001387">
    <property type="entry name" value="Cro/C1-type_HTH"/>
</dbReference>
<name>U4TKE4_9LACO</name>
<dbReference type="EMBL" id="KI271612">
    <property type="protein sequence ID" value="ERL63820.1"/>
    <property type="molecule type" value="Genomic_DNA"/>
</dbReference>
<gene>
    <name evidence="2" type="ORF">L248_2113</name>
</gene>
<dbReference type="AlphaFoldDB" id="U4TKE4"/>
<evidence type="ECO:0000259" key="1">
    <source>
        <dbReference type="PROSITE" id="PS50943"/>
    </source>
</evidence>